<evidence type="ECO:0000313" key="6">
    <source>
        <dbReference type="EMBL" id="KAK5643917.1"/>
    </source>
</evidence>
<dbReference type="Gene3D" id="2.40.10.10">
    <property type="entry name" value="Trypsin-like serine proteases"/>
    <property type="match status" value="1"/>
</dbReference>
<dbReference type="InterPro" id="IPR043504">
    <property type="entry name" value="Peptidase_S1_PA_chymotrypsin"/>
</dbReference>
<proteinExistence type="inferred from homology"/>
<feature type="domain" description="Peptidase S1" evidence="5">
    <location>
        <begin position="19"/>
        <end position="265"/>
    </location>
</feature>
<keyword evidence="2" id="KW-1015">Disulfide bond</keyword>
<dbReference type="SMART" id="SM00020">
    <property type="entry name" value="Tryp_SPc"/>
    <property type="match status" value="1"/>
</dbReference>
<dbReference type="EMBL" id="JAVRBK010000005">
    <property type="protein sequence ID" value="KAK5643917.1"/>
    <property type="molecule type" value="Genomic_DNA"/>
</dbReference>
<sequence>MICLGLTLSKTDLLAPRSYCGLQHTDDYPRANNNISLDEFPWMAQLLYDEDKQVIVKCVGSLINRRYVISTVFCTVPFGDSKLTGVRLGDFNLRTDTDCLNHTRFGEECSDPVQEFSIEEVIRHPKYKKRLSSNDIALIRLSTNVDYSEYVRPICLPTSKDLDLVDGTQLALSGWGDDTKLISLDECQRLYNDSRKPVTSDHLCALEGRESFTCQGDGGGPLMLSVKNQWEQVGIVAFGKACGLDFPSVYVKITSYLDWIKENLRE</sequence>
<dbReference type="SUPFAM" id="SSF50494">
    <property type="entry name" value="Trypsin-like serine proteases"/>
    <property type="match status" value="1"/>
</dbReference>
<evidence type="ECO:0000256" key="2">
    <source>
        <dbReference type="ARBA" id="ARBA00023157"/>
    </source>
</evidence>
<dbReference type="InterPro" id="IPR051487">
    <property type="entry name" value="Ser/Thr_Proteases_Immune/Dev"/>
</dbReference>
<accession>A0AAN7VA93</accession>
<dbReference type="PANTHER" id="PTHR24256">
    <property type="entry name" value="TRYPTASE-RELATED"/>
    <property type="match status" value="1"/>
</dbReference>
<dbReference type="InterPro" id="IPR001314">
    <property type="entry name" value="Peptidase_S1A"/>
</dbReference>
<dbReference type="GO" id="GO:0004252">
    <property type="term" value="F:serine-type endopeptidase activity"/>
    <property type="evidence" value="ECO:0007669"/>
    <property type="project" value="InterPro"/>
</dbReference>
<evidence type="ECO:0000256" key="4">
    <source>
        <dbReference type="ARBA" id="ARBA00024195"/>
    </source>
</evidence>
<dbReference type="Pfam" id="PF00089">
    <property type="entry name" value="Trypsin"/>
    <property type="match status" value="1"/>
</dbReference>
<dbReference type="InterPro" id="IPR009003">
    <property type="entry name" value="Peptidase_S1_PA"/>
</dbReference>
<keyword evidence="1" id="KW-0732">Signal</keyword>
<evidence type="ECO:0000256" key="3">
    <source>
        <dbReference type="ARBA" id="ARBA00023180"/>
    </source>
</evidence>
<keyword evidence="3" id="KW-0325">Glycoprotein</keyword>
<dbReference type="FunFam" id="2.40.10.10:FF:000028">
    <property type="entry name" value="Serine protease easter"/>
    <property type="match status" value="1"/>
</dbReference>
<gene>
    <name evidence="6" type="ORF">RI129_007762</name>
</gene>
<evidence type="ECO:0000313" key="7">
    <source>
        <dbReference type="Proteomes" id="UP001329430"/>
    </source>
</evidence>
<reference evidence="6 7" key="1">
    <citation type="journal article" date="2024" name="Insects">
        <title>An Improved Chromosome-Level Genome Assembly of the Firefly Pyrocoelia pectoralis.</title>
        <authorList>
            <person name="Fu X."/>
            <person name="Meyer-Rochow V.B."/>
            <person name="Ballantyne L."/>
            <person name="Zhu X."/>
        </authorList>
    </citation>
    <scope>NUCLEOTIDE SEQUENCE [LARGE SCALE GENOMIC DNA]</scope>
    <source>
        <strain evidence="6">XCY_ONT2</strain>
    </source>
</reference>
<evidence type="ECO:0000256" key="1">
    <source>
        <dbReference type="ARBA" id="ARBA00022729"/>
    </source>
</evidence>
<evidence type="ECO:0000259" key="5">
    <source>
        <dbReference type="PROSITE" id="PS50240"/>
    </source>
</evidence>
<comment type="caution">
    <text evidence="6">The sequence shown here is derived from an EMBL/GenBank/DDBJ whole genome shotgun (WGS) entry which is preliminary data.</text>
</comment>
<name>A0AAN7VA93_9COLE</name>
<comment type="similarity">
    <text evidence="4">Belongs to the peptidase S1 family. CLIP subfamily.</text>
</comment>
<dbReference type="AlphaFoldDB" id="A0AAN7VA93"/>
<dbReference type="InterPro" id="IPR001254">
    <property type="entry name" value="Trypsin_dom"/>
</dbReference>
<dbReference type="PRINTS" id="PR00722">
    <property type="entry name" value="CHYMOTRYPSIN"/>
</dbReference>
<dbReference type="CDD" id="cd00190">
    <property type="entry name" value="Tryp_SPc"/>
    <property type="match status" value="1"/>
</dbReference>
<dbReference type="GO" id="GO:0006508">
    <property type="term" value="P:proteolysis"/>
    <property type="evidence" value="ECO:0007669"/>
    <property type="project" value="InterPro"/>
</dbReference>
<keyword evidence="7" id="KW-1185">Reference proteome</keyword>
<organism evidence="6 7">
    <name type="scientific">Pyrocoelia pectoralis</name>
    <dbReference type="NCBI Taxonomy" id="417401"/>
    <lineage>
        <taxon>Eukaryota</taxon>
        <taxon>Metazoa</taxon>
        <taxon>Ecdysozoa</taxon>
        <taxon>Arthropoda</taxon>
        <taxon>Hexapoda</taxon>
        <taxon>Insecta</taxon>
        <taxon>Pterygota</taxon>
        <taxon>Neoptera</taxon>
        <taxon>Endopterygota</taxon>
        <taxon>Coleoptera</taxon>
        <taxon>Polyphaga</taxon>
        <taxon>Elateriformia</taxon>
        <taxon>Elateroidea</taxon>
        <taxon>Lampyridae</taxon>
        <taxon>Lampyrinae</taxon>
        <taxon>Pyrocoelia</taxon>
    </lineage>
</organism>
<dbReference type="PROSITE" id="PS50240">
    <property type="entry name" value="TRYPSIN_DOM"/>
    <property type="match status" value="1"/>
</dbReference>
<protein>
    <recommendedName>
        <fullName evidence="5">Peptidase S1 domain-containing protein</fullName>
    </recommendedName>
</protein>
<dbReference type="Proteomes" id="UP001329430">
    <property type="component" value="Chromosome 5"/>
</dbReference>